<dbReference type="Pfam" id="PF18700">
    <property type="entry name" value="Castor1_N"/>
    <property type="match status" value="1"/>
</dbReference>
<keyword evidence="3" id="KW-0963">Cytoplasm</keyword>
<dbReference type="Pfam" id="PF21389">
    <property type="entry name" value="CASTOR1_ACT-like"/>
    <property type="match status" value="1"/>
</dbReference>
<dbReference type="Gene3D" id="3.30.2130.10">
    <property type="entry name" value="VC0802-like"/>
    <property type="match status" value="2"/>
</dbReference>
<dbReference type="InterPro" id="IPR027795">
    <property type="entry name" value="CASTOR_ACT_dom"/>
</dbReference>
<dbReference type="GeneID" id="116294746"/>
<evidence type="ECO:0000256" key="1">
    <source>
        <dbReference type="ARBA" id="ARBA00004514"/>
    </source>
</evidence>
<gene>
    <name evidence="8" type="primary">LOC116294746</name>
</gene>
<dbReference type="GO" id="GO:0042802">
    <property type="term" value="F:identical protein binding"/>
    <property type="evidence" value="ECO:0007669"/>
    <property type="project" value="UniProtKB-ARBA"/>
</dbReference>
<evidence type="ECO:0000313" key="8">
    <source>
        <dbReference type="RefSeq" id="XP_031558260.1"/>
    </source>
</evidence>
<dbReference type="InterPro" id="IPR040778">
    <property type="entry name" value="CASTOR1_N"/>
</dbReference>
<dbReference type="FunFam" id="3.30.2130.10:FF:000003">
    <property type="entry name" value="Cytosolic arginine sensor for mTORC1 subunit 1"/>
    <property type="match status" value="1"/>
</dbReference>
<comment type="subcellular location">
    <subcellularLocation>
        <location evidence="1">Cytoplasm</location>
        <location evidence="1">Cytosol</location>
    </subcellularLocation>
</comment>
<dbReference type="InterPro" id="IPR026249">
    <property type="entry name" value="CASTOR_fam"/>
</dbReference>
<proteinExistence type="inferred from homology"/>
<accession>A0A6P8I013</accession>
<name>A0A6P8I013_ACTTE</name>
<evidence type="ECO:0000259" key="6">
    <source>
        <dbReference type="Pfam" id="PF21389"/>
    </source>
</evidence>
<evidence type="ECO:0000313" key="7">
    <source>
        <dbReference type="Proteomes" id="UP000515163"/>
    </source>
</evidence>
<dbReference type="AlphaFoldDB" id="A0A6P8I013"/>
<dbReference type="InterPro" id="IPR045865">
    <property type="entry name" value="ACT-like_dom_sf"/>
</dbReference>
<dbReference type="RefSeq" id="XP_031558260.1">
    <property type="nucleotide sequence ID" value="XM_031702400.1"/>
</dbReference>
<dbReference type="SUPFAM" id="SSF55021">
    <property type="entry name" value="ACT-like"/>
    <property type="match status" value="2"/>
</dbReference>
<dbReference type="PANTHER" id="PTHR31131">
    <property type="entry name" value="CHROMOSOME 1, WHOLE GENOME SHOTGUN SEQUENCE"/>
    <property type="match status" value="1"/>
</dbReference>
<feature type="domain" description="Cytosolic arginine sensor for mTORC1 subunit 1/2 ACT-like" evidence="6">
    <location>
        <begin position="189"/>
        <end position="266"/>
    </location>
</feature>
<feature type="domain" description="CASTOR ACT" evidence="4">
    <location>
        <begin position="267"/>
        <end position="328"/>
    </location>
</feature>
<evidence type="ECO:0000259" key="4">
    <source>
        <dbReference type="Pfam" id="PF13840"/>
    </source>
</evidence>
<dbReference type="PRINTS" id="PR02078">
    <property type="entry name" value="GATSLIKEFMLY"/>
</dbReference>
<dbReference type="InterPro" id="IPR051719">
    <property type="entry name" value="CASTOR_mTORC1"/>
</dbReference>
<dbReference type="PANTHER" id="PTHR31131:SF6">
    <property type="entry name" value="CASTOR ACT DOMAIN-CONTAINING PROTEIN"/>
    <property type="match status" value="1"/>
</dbReference>
<dbReference type="GO" id="GO:0005829">
    <property type="term" value="C:cytosol"/>
    <property type="evidence" value="ECO:0007669"/>
    <property type="project" value="UniProtKB-SubCell"/>
</dbReference>
<organism evidence="7 8">
    <name type="scientific">Actinia tenebrosa</name>
    <name type="common">Australian red waratah sea anemone</name>
    <dbReference type="NCBI Taxonomy" id="6105"/>
    <lineage>
        <taxon>Eukaryota</taxon>
        <taxon>Metazoa</taxon>
        <taxon>Cnidaria</taxon>
        <taxon>Anthozoa</taxon>
        <taxon>Hexacorallia</taxon>
        <taxon>Actiniaria</taxon>
        <taxon>Actiniidae</taxon>
        <taxon>Actinia</taxon>
    </lineage>
</organism>
<dbReference type="OrthoDB" id="58529at2759"/>
<dbReference type="GO" id="GO:1902532">
    <property type="term" value="P:negative regulation of intracellular signal transduction"/>
    <property type="evidence" value="ECO:0007669"/>
    <property type="project" value="UniProtKB-ARBA"/>
</dbReference>
<dbReference type="InterPro" id="IPR049479">
    <property type="entry name" value="CASTOR1_ACT-like"/>
</dbReference>
<feature type="domain" description="CASTOR ACT" evidence="4">
    <location>
        <begin position="83"/>
        <end position="148"/>
    </location>
</feature>
<evidence type="ECO:0000256" key="3">
    <source>
        <dbReference type="ARBA" id="ARBA00022490"/>
    </source>
</evidence>
<sequence length="334" mass="37233">MSMLNGGLDHKLELHILELKLRVTNIKKDAIGSYTHALIKIALLPHSCPKFFSFTETKGGYTVIVEDNLYSELPKGESIDVADPIWRVLTVSAGALGSHKLTGISKIVKTVISPLADNNISVLIISTYQSDYVLVKDFDLQTAIKCLSCNFKIFMETPSGLESIEVSIGDRMEGMLKKNDISDHRPIKHPLTCLHNRFHISSVDMQMVQTLMPIILDFMFYSSSKPKLAEGYEIFFHLSIVEGDITLVLDNESLSRFPSGSLHTSNSDECWRMLRIGDSPLGFEECGIVAQVSEPIADADISTYYICTFLFDHQMIPEGEISHALEILDSLKVS</sequence>
<evidence type="ECO:0000259" key="5">
    <source>
        <dbReference type="Pfam" id="PF18700"/>
    </source>
</evidence>
<dbReference type="Pfam" id="PF13840">
    <property type="entry name" value="ACT_7"/>
    <property type="match status" value="2"/>
</dbReference>
<dbReference type="Proteomes" id="UP000515163">
    <property type="component" value="Unplaced"/>
</dbReference>
<keyword evidence="7" id="KW-1185">Reference proteome</keyword>
<reference evidence="8" key="1">
    <citation type="submission" date="2025-08" db="UniProtKB">
        <authorList>
            <consortium name="RefSeq"/>
        </authorList>
    </citation>
    <scope>IDENTIFICATION</scope>
    <source>
        <tissue evidence="8">Tentacle</tissue>
    </source>
</reference>
<dbReference type="FunFam" id="3.30.2130.10:FF:000004">
    <property type="entry name" value="Cytosolic arginine sensor for mTORC1 subunit 1"/>
    <property type="match status" value="1"/>
</dbReference>
<evidence type="ECO:0000256" key="2">
    <source>
        <dbReference type="ARBA" id="ARBA00006827"/>
    </source>
</evidence>
<protein>
    <submittedName>
        <fullName evidence="8">Cytosolic arginine sensor for mTORC1 subunit 2-like isoform X2</fullName>
    </submittedName>
</protein>
<feature type="domain" description="CASTOR1 N-terminal" evidence="5">
    <location>
        <begin position="20"/>
        <end position="78"/>
    </location>
</feature>
<comment type="similarity">
    <text evidence="2">Belongs to the GATS family.</text>
</comment>